<dbReference type="GO" id="GO:0005737">
    <property type="term" value="C:cytoplasm"/>
    <property type="evidence" value="ECO:0007669"/>
    <property type="project" value="TreeGrafter"/>
</dbReference>
<protein>
    <submittedName>
        <fullName evidence="4">Uncharacterized protein</fullName>
    </submittedName>
</protein>
<dbReference type="GO" id="GO:0031175">
    <property type="term" value="P:neuron projection development"/>
    <property type="evidence" value="ECO:0007669"/>
    <property type="project" value="TreeGrafter"/>
</dbReference>
<dbReference type="Ensembl" id="ENSHCOT00000024444.1">
    <property type="protein sequence ID" value="ENSHCOP00000027864.1"/>
    <property type="gene ID" value="ENSHCOG00000020033.1"/>
</dbReference>
<dbReference type="Proteomes" id="UP000264820">
    <property type="component" value="Unplaced"/>
</dbReference>
<evidence type="ECO:0000256" key="1">
    <source>
        <dbReference type="ARBA" id="ARBA00022553"/>
    </source>
</evidence>
<dbReference type="GO" id="GO:0015629">
    <property type="term" value="C:actin cytoskeleton"/>
    <property type="evidence" value="ECO:0007669"/>
    <property type="project" value="TreeGrafter"/>
</dbReference>
<proteinExistence type="predicted"/>
<evidence type="ECO:0000313" key="4">
    <source>
        <dbReference type="Ensembl" id="ENSHCOP00000027864.1"/>
    </source>
</evidence>
<keyword evidence="5" id="KW-1185">Reference proteome</keyword>
<keyword evidence="2" id="KW-0175">Coiled coil</keyword>
<dbReference type="PANTHER" id="PTHR16154:SF24">
    <property type="entry name" value="NEURABIN-2"/>
    <property type="match status" value="1"/>
</dbReference>
<evidence type="ECO:0000313" key="5">
    <source>
        <dbReference type="Proteomes" id="UP000264820"/>
    </source>
</evidence>
<evidence type="ECO:0000256" key="3">
    <source>
        <dbReference type="SAM" id="MobiDB-lite"/>
    </source>
</evidence>
<sequence>MEKLEGYWMEAQSLCKAVDEHLKETQAQYQTLERKYSKAKRMIKEYQQKELEYLKKEAAQRQAEEDSEASHKEEADNGGKQTDADKVERRRRGGGGGGQQRKRNLRFGSHGLSPIPECTLCDTHNLPCVSSWQLSRQSTRKPDSASPRSISR</sequence>
<reference evidence="4" key="2">
    <citation type="submission" date="2025-09" db="UniProtKB">
        <authorList>
            <consortium name="Ensembl"/>
        </authorList>
    </citation>
    <scope>IDENTIFICATION</scope>
</reference>
<dbReference type="STRING" id="109280.ENSHCOP00000027864"/>
<accession>A0A3Q2ZN08</accession>
<feature type="region of interest" description="Disordered" evidence="3">
    <location>
        <begin position="56"/>
        <end position="116"/>
    </location>
</feature>
<name>A0A3Q2ZN08_HIPCM</name>
<organism evidence="4 5">
    <name type="scientific">Hippocampus comes</name>
    <name type="common">Tiger tail seahorse</name>
    <dbReference type="NCBI Taxonomy" id="109280"/>
    <lineage>
        <taxon>Eukaryota</taxon>
        <taxon>Metazoa</taxon>
        <taxon>Chordata</taxon>
        <taxon>Craniata</taxon>
        <taxon>Vertebrata</taxon>
        <taxon>Euteleostomi</taxon>
        <taxon>Actinopterygii</taxon>
        <taxon>Neopterygii</taxon>
        <taxon>Teleostei</taxon>
        <taxon>Neoteleostei</taxon>
        <taxon>Acanthomorphata</taxon>
        <taxon>Syngnathiaria</taxon>
        <taxon>Syngnathiformes</taxon>
        <taxon>Syngnathoidei</taxon>
        <taxon>Syngnathidae</taxon>
        <taxon>Hippocampus</taxon>
    </lineage>
</organism>
<dbReference type="AlphaFoldDB" id="A0A3Q2ZN08"/>
<feature type="region of interest" description="Disordered" evidence="3">
    <location>
        <begin position="131"/>
        <end position="152"/>
    </location>
</feature>
<dbReference type="GO" id="GO:0019722">
    <property type="term" value="P:calcium-mediated signaling"/>
    <property type="evidence" value="ECO:0007669"/>
    <property type="project" value="TreeGrafter"/>
</dbReference>
<reference evidence="4" key="1">
    <citation type="submission" date="2025-08" db="UniProtKB">
        <authorList>
            <consortium name="Ensembl"/>
        </authorList>
    </citation>
    <scope>IDENTIFICATION</scope>
</reference>
<dbReference type="PANTHER" id="PTHR16154">
    <property type="entry name" value="NEURABIN"/>
    <property type="match status" value="1"/>
</dbReference>
<dbReference type="GO" id="GO:0030425">
    <property type="term" value="C:dendrite"/>
    <property type="evidence" value="ECO:0007669"/>
    <property type="project" value="TreeGrafter"/>
</dbReference>
<dbReference type="GO" id="GO:0014069">
    <property type="term" value="C:postsynaptic density"/>
    <property type="evidence" value="ECO:0007669"/>
    <property type="project" value="TreeGrafter"/>
</dbReference>
<dbReference type="GeneTree" id="ENSGT00940000158833"/>
<dbReference type="InterPro" id="IPR043446">
    <property type="entry name" value="Neurabin-like"/>
</dbReference>
<feature type="compositionally biased region" description="Basic and acidic residues" evidence="3">
    <location>
        <begin position="56"/>
        <end position="88"/>
    </location>
</feature>
<evidence type="ECO:0000256" key="2">
    <source>
        <dbReference type="ARBA" id="ARBA00023054"/>
    </source>
</evidence>
<dbReference type="GO" id="GO:0007015">
    <property type="term" value="P:actin filament organization"/>
    <property type="evidence" value="ECO:0007669"/>
    <property type="project" value="TreeGrafter"/>
</dbReference>
<dbReference type="GO" id="GO:0051015">
    <property type="term" value="F:actin filament binding"/>
    <property type="evidence" value="ECO:0007669"/>
    <property type="project" value="TreeGrafter"/>
</dbReference>
<keyword evidence="1" id="KW-0597">Phosphoprotein</keyword>